<comment type="caution">
    <text evidence="1">The sequence shown here is derived from an EMBL/GenBank/DDBJ whole genome shotgun (WGS) entry which is preliminary data.</text>
</comment>
<organism evidence="1 2">
    <name type="scientific">Periplaneta americana</name>
    <name type="common">American cockroach</name>
    <name type="synonym">Blatta americana</name>
    <dbReference type="NCBI Taxonomy" id="6978"/>
    <lineage>
        <taxon>Eukaryota</taxon>
        <taxon>Metazoa</taxon>
        <taxon>Ecdysozoa</taxon>
        <taxon>Arthropoda</taxon>
        <taxon>Hexapoda</taxon>
        <taxon>Insecta</taxon>
        <taxon>Pterygota</taxon>
        <taxon>Neoptera</taxon>
        <taxon>Polyneoptera</taxon>
        <taxon>Dictyoptera</taxon>
        <taxon>Blattodea</taxon>
        <taxon>Blattoidea</taxon>
        <taxon>Blattidae</taxon>
        <taxon>Blattinae</taxon>
        <taxon>Periplaneta</taxon>
    </lineage>
</organism>
<accession>A0ABQ8T5K5</accession>
<proteinExistence type="predicted"/>
<name>A0ABQ8T5K5_PERAM</name>
<sequence length="225" mass="25153">MDLREVGCDDRDWINLAQDRDRWRAYQDGATAHTAENSVAVLRRMFPGHIISRRGDIPWPSARLTLPSATTFCGVTEVQSVRRQAPNNDDLKIAIAQEIANIDVVAGLVSAAYVNIGHMTVLQILDFASVLRNLLFQMLLSNAPDNRKGVLLDQLLMLVDLYKVVSTPRKTLSEREDSITRPFNDFLLVELSCSFGTCLESLSIIAANLQTPRRSASKERKQARS</sequence>
<dbReference type="EMBL" id="JAJSOF020000015">
    <property type="protein sequence ID" value="KAJ4441366.1"/>
    <property type="molecule type" value="Genomic_DNA"/>
</dbReference>
<dbReference type="Proteomes" id="UP001148838">
    <property type="component" value="Unassembled WGS sequence"/>
</dbReference>
<reference evidence="1 2" key="1">
    <citation type="journal article" date="2022" name="Allergy">
        <title>Genome assembly and annotation of Periplaneta americana reveal a comprehensive cockroach allergen profile.</title>
        <authorList>
            <person name="Wang L."/>
            <person name="Xiong Q."/>
            <person name="Saelim N."/>
            <person name="Wang L."/>
            <person name="Nong W."/>
            <person name="Wan A.T."/>
            <person name="Shi M."/>
            <person name="Liu X."/>
            <person name="Cao Q."/>
            <person name="Hui J.H.L."/>
            <person name="Sookrung N."/>
            <person name="Leung T.F."/>
            <person name="Tungtrongchitr A."/>
            <person name="Tsui S.K.W."/>
        </authorList>
    </citation>
    <scope>NUCLEOTIDE SEQUENCE [LARGE SCALE GENOMIC DNA]</scope>
    <source>
        <strain evidence="1">PWHHKU_190912</strain>
    </source>
</reference>
<evidence type="ECO:0000313" key="2">
    <source>
        <dbReference type="Proteomes" id="UP001148838"/>
    </source>
</evidence>
<evidence type="ECO:0000313" key="1">
    <source>
        <dbReference type="EMBL" id="KAJ4441366.1"/>
    </source>
</evidence>
<protein>
    <submittedName>
        <fullName evidence="1">Uncharacterized protein</fullName>
    </submittedName>
</protein>
<keyword evidence="2" id="KW-1185">Reference proteome</keyword>
<gene>
    <name evidence="1" type="ORF">ANN_11221</name>
</gene>